<feature type="region of interest" description="Disordered" evidence="1">
    <location>
        <begin position="1"/>
        <end position="25"/>
    </location>
</feature>
<name>A0A8T8WCS4_9EURY</name>
<dbReference type="RefSeq" id="WP_222607459.1">
    <property type="nucleotide sequence ID" value="NZ_CP081958.1"/>
</dbReference>
<proteinExistence type="predicted"/>
<keyword evidence="3" id="KW-1185">Reference proteome</keyword>
<feature type="compositionally biased region" description="Acidic residues" evidence="1">
    <location>
        <begin position="9"/>
        <end position="21"/>
    </location>
</feature>
<dbReference type="KEGG" id="hmp:K6T50_00255"/>
<reference evidence="2 3" key="1">
    <citation type="journal article" date="2021" name="Int. J. Syst. Evol. Microbiol.">
        <title>Halobaculum halophilum sp. nov. and Halobaculum salinum sp. nov., isolated from salt lake and saline soil.</title>
        <authorList>
            <person name="Cui H.L."/>
            <person name="Shi X.W."/>
            <person name="Yin X.M."/>
            <person name="Yang X.Y."/>
            <person name="Hou J."/>
            <person name="Zhu L."/>
        </authorList>
    </citation>
    <scope>NUCLEOTIDE SEQUENCE [LARGE SCALE GENOMIC DNA]</scope>
    <source>
        <strain evidence="2 3">NBRC 109044</strain>
    </source>
</reference>
<dbReference type="Proteomes" id="UP000826254">
    <property type="component" value="Chromosome"/>
</dbReference>
<protein>
    <submittedName>
        <fullName evidence="2">Uncharacterized protein</fullName>
    </submittedName>
</protein>
<dbReference type="AlphaFoldDB" id="A0A8T8WCS4"/>
<evidence type="ECO:0000313" key="2">
    <source>
        <dbReference type="EMBL" id="QZP37650.1"/>
    </source>
</evidence>
<organism evidence="2 3">
    <name type="scientific">Halobaculum magnesiiphilum</name>
    <dbReference type="NCBI Taxonomy" id="1017351"/>
    <lineage>
        <taxon>Archaea</taxon>
        <taxon>Methanobacteriati</taxon>
        <taxon>Methanobacteriota</taxon>
        <taxon>Stenosarchaea group</taxon>
        <taxon>Halobacteria</taxon>
        <taxon>Halobacteriales</taxon>
        <taxon>Haloferacaceae</taxon>
        <taxon>Halobaculum</taxon>
    </lineage>
</organism>
<sequence length="165" mass="18490">MTDDRSEPEIEIELPGEDPEPPEYQRTVDFGEQIREEFTDYSWDLYTLSGTDGEPRVIPTLPACIESAFRIQVAGMLDDATFPDHVYDAPDADADFVVTDQDLGMEEIAVSVSATDADSPPHGQTGEPTTEFEEHWEITLRYRLRENETTTADAVSSSSISVQRR</sequence>
<accession>A0A8T8WCS4</accession>
<dbReference type="GeneID" id="67176527"/>
<dbReference type="EMBL" id="CP081958">
    <property type="protein sequence ID" value="QZP37650.1"/>
    <property type="molecule type" value="Genomic_DNA"/>
</dbReference>
<evidence type="ECO:0000313" key="3">
    <source>
        <dbReference type="Proteomes" id="UP000826254"/>
    </source>
</evidence>
<evidence type="ECO:0000256" key="1">
    <source>
        <dbReference type="SAM" id="MobiDB-lite"/>
    </source>
</evidence>
<gene>
    <name evidence="2" type="ORF">K6T50_00255</name>
</gene>